<keyword evidence="1" id="KW-1133">Transmembrane helix</keyword>
<keyword evidence="3" id="KW-1185">Reference proteome</keyword>
<evidence type="ECO:0000313" key="2">
    <source>
        <dbReference type="EMBL" id="SER11432.1"/>
    </source>
</evidence>
<name>A0A1H9LIU8_9GAMM</name>
<reference evidence="3" key="1">
    <citation type="submission" date="2016-10" db="EMBL/GenBank/DDBJ databases">
        <authorList>
            <person name="Varghese N."/>
            <person name="Submissions S."/>
        </authorList>
    </citation>
    <scope>NUCLEOTIDE SEQUENCE [LARGE SCALE GENOMIC DNA]</scope>
    <source>
        <strain evidence="3">DSM 18887</strain>
    </source>
</reference>
<evidence type="ECO:0000256" key="1">
    <source>
        <dbReference type="SAM" id="Phobius"/>
    </source>
</evidence>
<keyword evidence="1" id="KW-0472">Membrane</keyword>
<dbReference type="OrthoDB" id="9785445at2"/>
<feature type="transmembrane region" description="Helical" evidence="1">
    <location>
        <begin position="12"/>
        <end position="30"/>
    </location>
</feature>
<proteinExistence type="predicted"/>
<keyword evidence="1" id="KW-0812">Transmembrane</keyword>
<organism evidence="2 3">
    <name type="scientific">Amphritea atlantica</name>
    <dbReference type="NCBI Taxonomy" id="355243"/>
    <lineage>
        <taxon>Bacteria</taxon>
        <taxon>Pseudomonadati</taxon>
        <taxon>Pseudomonadota</taxon>
        <taxon>Gammaproteobacteria</taxon>
        <taxon>Oceanospirillales</taxon>
        <taxon>Oceanospirillaceae</taxon>
        <taxon>Amphritea</taxon>
    </lineage>
</organism>
<dbReference type="EMBL" id="FOGB01000017">
    <property type="protein sequence ID" value="SER11432.1"/>
    <property type="molecule type" value="Genomic_DNA"/>
</dbReference>
<dbReference type="RefSeq" id="WP_091361717.1">
    <property type="nucleotide sequence ID" value="NZ_AP025284.1"/>
</dbReference>
<dbReference type="Proteomes" id="UP000198749">
    <property type="component" value="Unassembled WGS sequence"/>
</dbReference>
<evidence type="ECO:0000313" key="3">
    <source>
        <dbReference type="Proteomes" id="UP000198749"/>
    </source>
</evidence>
<gene>
    <name evidence="2" type="ORF">SAMN03080615_03984</name>
</gene>
<accession>A0A1H9LIU8</accession>
<dbReference type="AlphaFoldDB" id="A0A1H9LIU8"/>
<dbReference type="STRING" id="355243.SAMN03080615_03984"/>
<evidence type="ECO:0008006" key="4">
    <source>
        <dbReference type="Google" id="ProtNLM"/>
    </source>
</evidence>
<protein>
    <recommendedName>
        <fullName evidence="4">Thioredoxin domain-containing protein</fullName>
    </recommendedName>
</protein>
<sequence length="152" mass="16917">MSNTGYPRTVFWLVWAVALLPLLGASLAYFSGWRPAEHITQGELYPPGVTLSDLQLGDPALTAEGSWRLILLVGDKCGDECHRWQALLPNLHASLGKDRDRLLWQQVENNQQGVGLLLADPQGFMVTRYSLSLPPQSIIKDLKRLLRISKVG</sequence>